<dbReference type="InterPro" id="IPR041698">
    <property type="entry name" value="Methyltransf_25"/>
</dbReference>
<organism evidence="2 3">
    <name type="scientific">Hyella patelloides LEGE 07179</name>
    <dbReference type="NCBI Taxonomy" id="945734"/>
    <lineage>
        <taxon>Bacteria</taxon>
        <taxon>Bacillati</taxon>
        <taxon>Cyanobacteriota</taxon>
        <taxon>Cyanophyceae</taxon>
        <taxon>Pleurocapsales</taxon>
        <taxon>Hyellaceae</taxon>
        <taxon>Hyella</taxon>
    </lineage>
</organism>
<keyword evidence="2" id="KW-0489">Methyltransferase</keyword>
<keyword evidence="2" id="KW-0808">Transferase</keyword>
<gene>
    <name evidence="2" type="ORF">H1P_600016</name>
</gene>
<dbReference type="RefSeq" id="WP_144867060.1">
    <property type="nucleotide sequence ID" value="NZ_LR213819.1"/>
</dbReference>
<keyword evidence="3" id="KW-1185">Reference proteome</keyword>
<evidence type="ECO:0000313" key="3">
    <source>
        <dbReference type="Proteomes" id="UP000320055"/>
    </source>
</evidence>
<dbReference type="PANTHER" id="PTHR42912:SF80">
    <property type="entry name" value="METHYLTRANSFERASE DOMAIN-CONTAINING PROTEIN"/>
    <property type="match status" value="1"/>
</dbReference>
<accession>A0A563W1B7</accession>
<sequence>MVFLYSQTKHSLIPQADSEENLVLAQETKEFRNQFFPLLHNKITEMSAAYSESDDSEIVYRDIRRQLDKIPEVQAAHQRRRILQDRLWKRVAIDLKSDRARLIKEWESSQNINQGNVELNSDFDYPRHQLKADIHRMPGGYLQDDNNSDFWTGATYDHGVFLYGMGWFGGLNDELGHTLINNVLLKYYPELTPQKILDMGCSVGHSTLPYVSKYPNAEVWGIDLGASLLRYASARAKALNKKVYFAQQNAEKTKFADNSFDLVVSHILLHEIPCGARKKVFAESFRLLKKGGIMIHLESQLFLSPPNMVARYFRDTEVWVNSEPYLGSSKLEDFEKYSLSAGFDLADFQIYRVPAYYAQQRGEKKAGWMALCATKR</sequence>
<protein>
    <submittedName>
        <fullName evidence="2">SAM-dependent methyltransferase</fullName>
    </submittedName>
</protein>
<dbReference type="AlphaFoldDB" id="A0A563W1B7"/>
<feature type="domain" description="Methyltransferase" evidence="1">
    <location>
        <begin position="196"/>
        <end position="292"/>
    </location>
</feature>
<dbReference type="InterPro" id="IPR050508">
    <property type="entry name" value="Methyltransf_Superfamily"/>
</dbReference>
<dbReference type="OrthoDB" id="421066at2"/>
<dbReference type="CDD" id="cd02440">
    <property type="entry name" value="AdoMet_MTases"/>
    <property type="match status" value="1"/>
</dbReference>
<reference evidence="2 3" key="1">
    <citation type="submission" date="2019-01" db="EMBL/GenBank/DDBJ databases">
        <authorList>
            <person name="Brito A."/>
        </authorList>
    </citation>
    <scope>NUCLEOTIDE SEQUENCE [LARGE SCALE GENOMIC DNA]</scope>
    <source>
        <strain evidence="2">1</strain>
    </source>
</reference>
<dbReference type="InterPro" id="IPR029063">
    <property type="entry name" value="SAM-dependent_MTases_sf"/>
</dbReference>
<dbReference type="EMBL" id="CAACVJ010000557">
    <property type="protein sequence ID" value="VEP17425.1"/>
    <property type="molecule type" value="Genomic_DNA"/>
</dbReference>
<dbReference type="Proteomes" id="UP000320055">
    <property type="component" value="Unassembled WGS sequence"/>
</dbReference>
<proteinExistence type="predicted"/>
<dbReference type="GO" id="GO:0008168">
    <property type="term" value="F:methyltransferase activity"/>
    <property type="evidence" value="ECO:0007669"/>
    <property type="project" value="UniProtKB-KW"/>
</dbReference>
<dbReference type="GO" id="GO:0032259">
    <property type="term" value="P:methylation"/>
    <property type="evidence" value="ECO:0007669"/>
    <property type="project" value="UniProtKB-KW"/>
</dbReference>
<dbReference type="SUPFAM" id="SSF53335">
    <property type="entry name" value="S-adenosyl-L-methionine-dependent methyltransferases"/>
    <property type="match status" value="1"/>
</dbReference>
<dbReference type="Gene3D" id="3.40.50.150">
    <property type="entry name" value="Vaccinia Virus protein VP39"/>
    <property type="match status" value="1"/>
</dbReference>
<dbReference type="PANTHER" id="PTHR42912">
    <property type="entry name" value="METHYLTRANSFERASE"/>
    <property type="match status" value="1"/>
</dbReference>
<evidence type="ECO:0000313" key="2">
    <source>
        <dbReference type="EMBL" id="VEP17425.1"/>
    </source>
</evidence>
<dbReference type="Pfam" id="PF13649">
    <property type="entry name" value="Methyltransf_25"/>
    <property type="match status" value="1"/>
</dbReference>
<evidence type="ECO:0000259" key="1">
    <source>
        <dbReference type="Pfam" id="PF13649"/>
    </source>
</evidence>
<name>A0A563W1B7_9CYAN</name>